<feature type="compositionally biased region" description="Polar residues" evidence="1">
    <location>
        <begin position="214"/>
        <end position="234"/>
    </location>
</feature>
<dbReference type="Gene3D" id="1.10.530.10">
    <property type="match status" value="1"/>
</dbReference>
<comment type="caution">
    <text evidence="2">The sequence shown here is derived from an EMBL/GenBank/DDBJ whole genome shotgun (WGS) entry which is preliminary data.</text>
</comment>
<proteinExistence type="predicted"/>
<feature type="region of interest" description="Disordered" evidence="1">
    <location>
        <begin position="214"/>
        <end position="257"/>
    </location>
</feature>
<dbReference type="SUPFAM" id="SSF53955">
    <property type="entry name" value="Lysozyme-like"/>
    <property type="match status" value="1"/>
</dbReference>
<dbReference type="EMBL" id="RWGX01000004">
    <property type="protein sequence ID" value="RVU88575.1"/>
    <property type="molecule type" value="Genomic_DNA"/>
</dbReference>
<evidence type="ECO:0000256" key="1">
    <source>
        <dbReference type="SAM" id="MobiDB-lite"/>
    </source>
</evidence>
<name>A0AA94F0R8_9FLAO</name>
<accession>A0AA94F0R8</accession>
<protein>
    <recommendedName>
        <fullName evidence="3">Peptidase M23 domain-containing protein</fullName>
    </recommendedName>
</protein>
<evidence type="ECO:0008006" key="3">
    <source>
        <dbReference type="Google" id="ProtNLM"/>
    </source>
</evidence>
<feature type="compositionally biased region" description="Basic and acidic residues" evidence="1">
    <location>
        <begin position="243"/>
        <end position="256"/>
    </location>
</feature>
<evidence type="ECO:0000313" key="2">
    <source>
        <dbReference type="EMBL" id="RVU88575.1"/>
    </source>
</evidence>
<dbReference type="InterPro" id="IPR023346">
    <property type="entry name" value="Lysozyme-like_dom_sf"/>
</dbReference>
<reference evidence="2" key="1">
    <citation type="submission" date="2018-12" db="EMBL/GenBank/DDBJ databases">
        <title>Draft genome sequence of Flaovobacterium columnare BGFS27 isolated from channel catfish in Alabama.</title>
        <authorList>
            <person name="Cai W."/>
            <person name="Arias C."/>
        </authorList>
    </citation>
    <scope>NUCLEOTIDE SEQUENCE [LARGE SCALE GENOMIC DNA]</scope>
    <source>
        <strain evidence="2">BGFS27</strain>
    </source>
</reference>
<organism evidence="2">
    <name type="scientific">Flavobacterium columnare</name>
    <dbReference type="NCBI Taxonomy" id="996"/>
    <lineage>
        <taxon>Bacteria</taxon>
        <taxon>Pseudomonadati</taxon>
        <taxon>Bacteroidota</taxon>
        <taxon>Flavobacteriia</taxon>
        <taxon>Flavobacteriales</taxon>
        <taxon>Flavobacteriaceae</taxon>
        <taxon>Flavobacterium</taxon>
    </lineage>
</organism>
<dbReference type="SUPFAM" id="SSF51261">
    <property type="entry name" value="Duplicated hybrid motif"/>
    <property type="match status" value="2"/>
</dbReference>
<sequence>MKKGISAISGVTSPTVGEKYTYHISEWYPNTPISEREQAKVTWELFKKRSDGRFTTTHIKKKGDSSFTFGESSVGETYRLEGYLYQPEGGGLIITPKASKIPKICKVDLNYVDDSKGSVFSFTEKLRAKAHCINMFNKEVLFTLWEDDAKGSGHNTTNQLIDTKKAKVDLYGDAEVDFMLTKALMKKAMEGETDIRELEFYVTVEYYKTKKHTTSNVEVKNPSPTENKKPSQPTAIKKAKGSPAEHKPRSKKEEKGVFGSISETIDEIWDWAETQGTAQRDKPHTIEIPEGKSPAVIGKTKVEKASVETIIDVYFAKEEFTKETTEKTGTHQYKFQNENKNIDKDKIATIIKKKVDEAIRKDKKYSKLDDIKAALTKTTYAKNEVISFDVYKLGSNLVKINNAPLEEEIYIVAKTVLLEGKEVNIKIKEKEEILIAKAADLPVQEAKKDGAELTTLKATVEKGEAKIKIKLRPKSDEDLKKWKEKLAGIKDGQHTYTFGGKNDTSTDAKKKTVAGIIIKKIKDELAKNKKFAKSEDIVKALTNASYDKGEKITFDTYKVPTEYLWLQAECQGDVKKHEGEFLKKDGAYFEIGKKCECEARIRAFMRMLRVGEGTGELIKSYDKKTKQTVYVKNDFEKSYTTAYGGNKINDLSTHPQLIYEGESSAAGAYQVMRYVWWELSGFEVKNKSKTGVYNSKNDLLKKYNINDFSEESQDKICLVLMNKQRPNLIRKIINNDIKNSINKEACFIWASLPEDETNSHYKLNGKLQPATPLKDCIEHYEEFFKEEISQKSPLHLKEGFLKELGITCCNNGEKSKWTNPLKNSQRTYYNSSGVHKEQNGAFGPVRLKPDGTKKNHQGLDLFAEVGTSCFACLDGEIVSYKNEGDDGYGNVLVLKVKGEDLRNSKNSYELEFADEVISGSGFDLDSEYIYLRYAHLESALITSGEVKSGEEICKTGDTGNAKNAVNPHLHFEVAMKSSGNGSGLSNRHNPAFFVNLESIDEPKQTKTKNK</sequence>
<gene>
    <name evidence="2" type="ORF">EJB19_10505</name>
</gene>
<dbReference type="CDD" id="cd12797">
    <property type="entry name" value="M23_peptidase"/>
    <property type="match status" value="1"/>
</dbReference>
<dbReference type="AlphaFoldDB" id="A0AA94F0R8"/>
<dbReference type="PANTHER" id="PTHR21666:SF270">
    <property type="entry name" value="MUREIN HYDROLASE ACTIVATOR ENVC"/>
    <property type="match status" value="1"/>
</dbReference>
<dbReference type="GO" id="GO:0004222">
    <property type="term" value="F:metalloendopeptidase activity"/>
    <property type="evidence" value="ECO:0007669"/>
    <property type="project" value="TreeGrafter"/>
</dbReference>
<dbReference type="InterPro" id="IPR011055">
    <property type="entry name" value="Dup_hybrid_motif"/>
</dbReference>
<dbReference type="RefSeq" id="WP_127822230.1">
    <property type="nucleotide sequence ID" value="NZ_RWGX02000012.1"/>
</dbReference>
<dbReference type="PANTHER" id="PTHR21666">
    <property type="entry name" value="PEPTIDASE-RELATED"/>
    <property type="match status" value="1"/>
</dbReference>
<dbReference type="Gene3D" id="2.70.70.10">
    <property type="entry name" value="Glucose Permease (Domain IIA)"/>
    <property type="match status" value="1"/>
</dbReference>
<dbReference type="InterPro" id="IPR050570">
    <property type="entry name" value="Cell_wall_metabolism_enzyme"/>
</dbReference>